<dbReference type="InterPro" id="IPR002119">
    <property type="entry name" value="Histone_H2A"/>
</dbReference>
<name>A0A830B749_9LAMI</name>
<dbReference type="GO" id="GO:0003677">
    <property type="term" value="F:DNA binding"/>
    <property type="evidence" value="ECO:0007669"/>
    <property type="project" value="InterPro"/>
</dbReference>
<keyword evidence="2" id="KW-1185">Reference proteome</keyword>
<dbReference type="GO" id="GO:0000786">
    <property type="term" value="C:nucleosome"/>
    <property type="evidence" value="ECO:0007669"/>
    <property type="project" value="InterPro"/>
</dbReference>
<accession>A0A830B749</accession>
<gene>
    <name evidence="1" type="ORF">PHJA_000492400</name>
</gene>
<dbReference type="PRINTS" id="PR00620">
    <property type="entry name" value="HISTONEH2A"/>
</dbReference>
<dbReference type="GO" id="GO:0046982">
    <property type="term" value="F:protein heterodimerization activity"/>
    <property type="evidence" value="ECO:0007669"/>
    <property type="project" value="InterPro"/>
</dbReference>
<reference evidence="1" key="1">
    <citation type="submission" date="2020-07" db="EMBL/GenBank/DDBJ databases">
        <title>Ethylene signaling mediates host invasion by parasitic plants.</title>
        <authorList>
            <person name="Yoshida S."/>
        </authorList>
    </citation>
    <scope>NUCLEOTIDE SEQUENCE</scope>
    <source>
        <strain evidence="1">Okayama</strain>
    </source>
</reference>
<dbReference type="GO" id="GO:0030527">
    <property type="term" value="F:structural constituent of chromatin"/>
    <property type="evidence" value="ECO:0007669"/>
    <property type="project" value="InterPro"/>
</dbReference>
<evidence type="ECO:0000313" key="2">
    <source>
        <dbReference type="Proteomes" id="UP000653305"/>
    </source>
</evidence>
<dbReference type="CDD" id="cd00074">
    <property type="entry name" value="HFD_H2A"/>
    <property type="match status" value="1"/>
</dbReference>
<dbReference type="Gene3D" id="1.10.20.10">
    <property type="entry name" value="Histone, subunit A"/>
    <property type="match status" value="1"/>
</dbReference>
<dbReference type="Proteomes" id="UP000653305">
    <property type="component" value="Unassembled WGS sequence"/>
</dbReference>
<dbReference type="OrthoDB" id="9421954at2759"/>
<sequence>MQIQVKCSCGKDGCLEWAIVELQGAVEAHESRSSKAGLEFPIGHIARFLKASKYAEHVGAGAPVYLAAIFEYLAAEVLVF</sequence>
<dbReference type="PANTHER" id="PTHR23430">
    <property type="entry name" value="HISTONE H2A"/>
    <property type="match status" value="1"/>
</dbReference>
<evidence type="ECO:0000313" key="1">
    <source>
        <dbReference type="EMBL" id="GFP83490.1"/>
    </source>
</evidence>
<protein>
    <submittedName>
        <fullName evidence="1">Probable histone h2a.3</fullName>
    </submittedName>
</protein>
<dbReference type="InterPro" id="IPR009072">
    <property type="entry name" value="Histone-fold"/>
</dbReference>
<dbReference type="SUPFAM" id="SSF47113">
    <property type="entry name" value="Histone-fold"/>
    <property type="match status" value="1"/>
</dbReference>
<proteinExistence type="predicted"/>
<comment type="caution">
    <text evidence="1">The sequence shown here is derived from an EMBL/GenBank/DDBJ whole genome shotgun (WGS) entry which is preliminary data.</text>
</comment>
<dbReference type="AlphaFoldDB" id="A0A830B749"/>
<organism evidence="1 2">
    <name type="scientific">Phtheirospermum japonicum</name>
    <dbReference type="NCBI Taxonomy" id="374723"/>
    <lineage>
        <taxon>Eukaryota</taxon>
        <taxon>Viridiplantae</taxon>
        <taxon>Streptophyta</taxon>
        <taxon>Embryophyta</taxon>
        <taxon>Tracheophyta</taxon>
        <taxon>Spermatophyta</taxon>
        <taxon>Magnoliopsida</taxon>
        <taxon>eudicotyledons</taxon>
        <taxon>Gunneridae</taxon>
        <taxon>Pentapetalae</taxon>
        <taxon>asterids</taxon>
        <taxon>lamiids</taxon>
        <taxon>Lamiales</taxon>
        <taxon>Orobanchaceae</taxon>
        <taxon>Orobanchaceae incertae sedis</taxon>
        <taxon>Phtheirospermum</taxon>
    </lineage>
</organism>
<dbReference type="EMBL" id="BMAC01000064">
    <property type="protein sequence ID" value="GFP83490.1"/>
    <property type="molecule type" value="Genomic_DNA"/>
</dbReference>